<sequence>MKEEGTYPKSSFIKLFDNKRTYFYEIIKEGTYPLTEQLHYTRNPKHPIPHNYVVKTQYGKAMYTVECSIEYVEKKPLYKICFGVNFSREVHSWETSTDAACKYYQEFNGMKEMEKNRNRDQSNKENKGKISGPLLFGLKLLSVERVRRTMSLDLKIRPFIDLGNSQKRRRILGLSQSILDIVERERDDTFHPDDQIKLKQIKFEIDDDAYDINFGKVNKIEEIKKIEAVVKSLDKGHISREAYRSLARIEDLPREKAVCDIRQKINAEMKKQVPLTLVDLLQPTKFEPIREEPNITDSEIITNMLESIGKGGQRRITDILNYIIPLYIEKGILIPRQSTLHIRISGDGRNVGRKVKHVMVTMTLLNDLNGLQKPDNHYTLVLYPGAETYESLKNVLTPLISDLCILKEKGFNQIGGNQWPVELYFSSDWKFLAICLEMNAANAQYFCPWCDCNKNGINTTSKKINKSMDNIKVNYKQINGHIKEPLFHMIPLQNWVVDELHILLRITDRLWELMISDLRRETANEEIWKGKILSEMQRLNISFQFWHEKNTNNLSYTSLMGPDKLKVLKEFDLFAVFQSITRAIQIRALWDQFNELYHLIQDKKTTGEFFRYKAKSWLDEFTAPSTGHPNRDNFVRGMYRIQDITPYIHVLCNHVAEFLEIHHKFGLAAFSCSPVEKKKNMQVCLYFQNTLKDGGNRNSRKSAILEMLEHENRQLYFASNRVPNFFKKSKKYRLE</sequence>
<dbReference type="AlphaFoldDB" id="A0A2I1GII8"/>
<reference evidence="1 2" key="1">
    <citation type="submission" date="2015-10" db="EMBL/GenBank/DDBJ databases">
        <title>Genome analyses suggest a sexual origin of heterokaryosis in a supposedly ancient asexual fungus.</title>
        <authorList>
            <person name="Ropars J."/>
            <person name="Sedzielewska K."/>
            <person name="Noel J."/>
            <person name="Charron P."/>
            <person name="Farinelli L."/>
            <person name="Marton T."/>
            <person name="Kruger M."/>
            <person name="Pelin A."/>
            <person name="Brachmann A."/>
            <person name="Corradi N."/>
        </authorList>
    </citation>
    <scope>NUCLEOTIDE SEQUENCE [LARGE SCALE GENOMIC DNA]</scope>
    <source>
        <strain evidence="1 2">A4</strain>
    </source>
</reference>
<dbReference type="Proteomes" id="UP000234323">
    <property type="component" value="Unassembled WGS sequence"/>
</dbReference>
<protein>
    <submittedName>
        <fullName evidence="1">Uncharacterized protein</fullName>
    </submittedName>
</protein>
<dbReference type="VEuPathDB" id="FungiDB:FUN_020503"/>
<dbReference type="VEuPathDB" id="FungiDB:RhiirA1_418594"/>
<organism evidence="1 2">
    <name type="scientific">Rhizophagus irregularis</name>
    <dbReference type="NCBI Taxonomy" id="588596"/>
    <lineage>
        <taxon>Eukaryota</taxon>
        <taxon>Fungi</taxon>
        <taxon>Fungi incertae sedis</taxon>
        <taxon>Mucoromycota</taxon>
        <taxon>Glomeromycotina</taxon>
        <taxon>Glomeromycetes</taxon>
        <taxon>Glomerales</taxon>
        <taxon>Glomeraceae</taxon>
        <taxon>Rhizophagus</taxon>
    </lineage>
</organism>
<gene>
    <name evidence="1" type="ORF">RhiirA4_444334</name>
</gene>
<keyword evidence="2" id="KW-1185">Reference proteome</keyword>
<dbReference type="PANTHER" id="PTHR31424">
    <property type="entry name" value="PROTEIN CBG23806"/>
    <property type="match status" value="1"/>
</dbReference>
<name>A0A2I1GII8_9GLOM</name>
<dbReference type="VEuPathDB" id="FungiDB:RhiirFUN_000839"/>
<comment type="caution">
    <text evidence="1">The sequence shown here is derived from an EMBL/GenBank/DDBJ whole genome shotgun (WGS) entry which is preliminary data.</text>
</comment>
<evidence type="ECO:0000313" key="2">
    <source>
        <dbReference type="Proteomes" id="UP000234323"/>
    </source>
</evidence>
<accession>A0A2I1GII8</accession>
<evidence type="ECO:0000313" key="1">
    <source>
        <dbReference type="EMBL" id="PKY46425.1"/>
    </source>
</evidence>
<dbReference type="EMBL" id="LLXI01000453">
    <property type="protein sequence ID" value="PKY46425.1"/>
    <property type="molecule type" value="Genomic_DNA"/>
</dbReference>
<dbReference type="PANTHER" id="PTHR31424:SF5">
    <property type="entry name" value="APPLE DOMAIN-CONTAINING PROTEIN"/>
    <property type="match status" value="1"/>
</dbReference>
<proteinExistence type="predicted"/>